<evidence type="ECO:0000313" key="3">
    <source>
        <dbReference type="Proteomes" id="UP000767392"/>
    </source>
</evidence>
<accession>A0ABY2YV50</accession>
<feature type="transmembrane region" description="Helical" evidence="1">
    <location>
        <begin position="39"/>
        <end position="57"/>
    </location>
</feature>
<keyword evidence="3" id="KW-1185">Reference proteome</keyword>
<evidence type="ECO:0000256" key="1">
    <source>
        <dbReference type="SAM" id="Phobius"/>
    </source>
</evidence>
<gene>
    <name evidence="2" type="ORF">DY048_07825</name>
</gene>
<proteinExistence type="predicted"/>
<sequence length="77" mass="9377">MNNTQDKVIYHKFNKNKKGHIWDLKITKHKPNWKDIPVFLAWIIVIYLISLFLYLNCFKYKNSDIMKVSKFSLKIYP</sequence>
<reference evidence="2 3" key="1">
    <citation type="submission" date="2018-08" db="EMBL/GenBank/DDBJ databases">
        <title>Comparative genomics of wild bee and flower associated Lactobacillus reveals potential adaptation to the bee host.</title>
        <authorList>
            <person name="Vuong H.Q."/>
            <person name="Mcfrederick Q.S."/>
        </authorList>
    </citation>
    <scope>NUCLEOTIDE SEQUENCE [LARGE SCALE GENOMIC DNA]</scope>
    <source>
        <strain evidence="2 3">HV_04</strain>
    </source>
</reference>
<protein>
    <submittedName>
        <fullName evidence="2">Uncharacterized protein</fullName>
    </submittedName>
</protein>
<keyword evidence="1" id="KW-1133">Transmembrane helix</keyword>
<organism evidence="2 3">
    <name type="scientific">Apilactobacillus timberlakei</name>
    <dbReference type="NCBI Taxonomy" id="2008380"/>
    <lineage>
        <taxon>Bacteria</taxon>
        <taxon>Bacillati</taxon>
        <taxon>Bacillota</taxon>
        <taxon>Bacilli</taxon>
        <taxon>Lactobacillales</taxon>
        <taxon>Lactobacillaceae</taxon>
        <taxon>Apilactobacillus</taxon>
    </lineage>
</organism>
<name>A0ABY2YV50_9LACO</name>
<comment type="caution">
    <text evidence="2">The sequence shown here is derived from an EMBL/GenBank/DDBJ whole genome shotgun (WGS) entry which is preliminary data.</text>
</comment>
<evidence type="ECO:0000313" key="2">
    <source>
        <dbReference type="EMBL" id="TPR12297.1"/>
    </source>
</evidence>
<keyword evidence="1" id="KW-0472">Membrane</keyword>
<dbReference type="Proteomes" id="UP000767392">
    <property type="component" value="Unassembled WGS sequence"/>
</dbReference>
<dbReference type="EMBL" id="QUAM01000009">
    <property type="protein sequence ID" value="TPR12297.1"/>
    <property type="molecule type" value="Genomic_DNA"/>
</dbReference>
<keyword evidence="1" id="KW-0812">Transmembrane</keyword>